<dbReference type="Proteomes" id="UP000278804">
    <property type="component" value="Chromosome"/>
</dbReference>
<name>A0A3Q8S6U5_9FIRM</name>
<feature type="transmembrane region" description="Helical" evidence="1">
    <location>
        <begin position="231"/>
        <end position="252"/>
    </location>
</feature>
<dbReference type="EMBL" id="CP034234">
    <property type="protein sequence ID" value="AZK43682.1"/>
    <property type="molecule type" value="Genomic_DNA"/>
</dbReference>
<evidence type="ECO:0000313" key="2">
    <source>
        <dbReference type="EMBL" id="AZK43682.1"/>
    </source>
</evidence>
<feature type="transmembrane region" description="Helical" evidence="1">
    <location>
        <begin position="62"/>
        <end position="83"/>
    </location>
</feature>
<dbReference type="KEGG" id="eri:EEI45_01770"/>
<feature type="transmembrane region" description="Helical" evidence="1">
    <location>
        <begin position="104"/>
        <end position="125"/>
    </location>
</feature>
<feature type="transmembrane region" description="Helical" evidence="1">
    <location>
        <begin position="297"/>
        <end position="319"/>
    </location>
</feature>
<feature type="transmembrane region" description="Helical" evidence="1">
    <location>
        <begin position="331"/>
        <end position="350"/>
    </location>
</feature>
<feature type="transmembrane region" description="Helical" evidence="1">
    <location>
        <begin position="145"/>
        <end position="165"/>
    </location>
</feature>
<protein>
    <submittedName>
        <fullName evidence="2">ABC transporter permease</fullName>
    </submittedName>
</protein>
<dbReference type="RefSeq" id="WP_125163901.1">
    <property type="nucleotide sequence ID" value="NZ_CP034234.1"/>
</dbReference>
<keyword evidence="1" id="KW-1133">Transmembrane helix</keyword>
<keyword evidence="1" id="KW-0812">Transmembrane</keyword>
<organism evidence="2 3">
    <name type="scientific">Erysipelothrix piscisicarius</name>
    <dbReference type="NCBI Taxonomy" id="2485784"/>
    <lineage>
        <taxon>Bacteria</taxon>
        <taxon>Bacillati</taxon>
        <taxon>Bacillota</taxon>
        <taxon>Erysipelotrichia</taxon>
        <taxon>Erysipelotrichales</taxon>
        <taxon>Erysipelotrichaceae</taxon>
        <taxon>Erysipelothrix</taxon>
    </lineage>
</organism>
<sequence>MKTLINSRINFDYLKFNFKKYKGLLLFYTIFLMTSFPIPTLIRWIQTRDQQNFENYSNASVYVPIIITIFLSIVTPMILFNYLSSKKSVDVFHSLPIKRSDLFLTNYVASLLIIFMPFTIAYFSGYALNNLLFNISLKWYHIETYFQLLAIFFATTTPVMFVLMNTGTLSDALIYTVIIFIAPFLAFGALELFASTFVIGYTSMRMDSLAFLSPPISVLFGLRTTNSPYDMGLYASYWLILGLILLSVSLVIHDARKSEKSETPFINNWFFPLIIYLFTGIVLIFLLPIFAMGTRTLTVGSVVMPILIALLLFTLLNIIKNRSLKNMTGILKNYTIFAVVLMIFCIILYVTNGLGYTYYIPKIDKIESVTITSQGEFSGIEDEDFLINAGNYLFQKNLHITREQPELLQLTNTFHYSIVSQLKENEGLVSSNLEYTSEYTPIYIEYKLKSGSKIKRRFNVKDELLKPLYPAVVNPDTLKDTNILFNEEKQINQIYIFNNTLTKGYRFTGSRSELIETYKDDLQNAELQPNGDTLNFVLAYKLKDRDYMNDYLLNIDNRHPKTTEYIKNNLKPIDNINTEGMIYRAENENSVFAKGISASSSIYVSDSVSNHDSDFVSSSELELLKDKVSSFVISDRPHDIYRVNVEVTDLNIYFEYYLSVKKDS</sequence>
<accession>A0A3Q8S6U5</accession>
<feature type="transmembrane region" description="Helical" evidence="1">
    <location>
        <begin position="172"/>
        <end position="199"/>
    </location>
</feature>
<evidence type="ECO:0000313" key="3">
    <source>
        <dbReference type="Proteomes" id="UP000278804"/>
    </source>
</evidence>
<feature type="transmembrane region" description="Helical" evidence="1">
    <location>
        <begin position="21"/>
        <end position="42"/>
    </location>
</feature>
<proteinExistence type="predicted"/>
<dbReference type="AlphaFoldDB" id="A0A3Q8S6U5"/>
<reference evidence="2 3" key="1">
    <citation type="journal article" date="2020" name="Int. J. Syst. Evol. Microbiol.">
        <title>Description of Erysipelothrix piscisicarius sp. nov., an emergent fish pathogen, and assessment of virulence using a tiger barb (Puntigrus tetrazona) infection model.</title>
        <authorList>
            <person name="Pomaranski E.K."/>
            <person name="Griffin M.J."/>
            <person name="Camus A.C."/>
            <person name="Armwood A.R."/>
            <person name="Shelley J."/>
            <person name="Waldbieser G.C."/>
            <person name="LaFrentz B.R."/>
            <person name="Garcia J.C."/>
            <person name="Yanong R."/>
            <person name="Soto E."/>
        </authorList>
    </citation>
    <scope>NUCLEOTIDE SEQUENCE [LARGE SCALE GENOMIC DNA]</scope>
    <source>
        <strain evidence="2 3">15TAL0474</strain>
    </source>
</reference>
<feature type="transmembrane region" description="Helical" evidence="1">
    <location>
        <begin position="273"/>
        <end position="291"/>
    </location>
</feature>
<keyword evidence="1" id="KW-0472">Membrane</keyword>
<keyword evidence="3" id="KW-1185">Reference proteome</keyword>
<evidence type="ECO:0000256" key="1">
    <source>
        <dbReference type="SAM" id="Phobius"/>
    </source>
</evidence>
<gene>
    <name evidence="2" type="ORF">EEI45_01770</name>
</gene>